<comment type="caution">
    <text evidence="4">The sequence shown here is derived from an EMBL/GenBank/DDBJ whole genome shotgun (WGS) entry which is preliminary data.</text>
</comment>
<feature type="domain" description="Hda lid" evidence="3">
    <location>
        <begin position="173"/>
        <end position="230"/>
    </location>
</feature>
<evidence type="ECO:0000256" key="1">
    <source>
        <dbReference type="RuleBase" id="RU004227"/>
    </source>
</evidence>
<evidence type="ECO:0000313" key="4">
    <source>
        <dbReference type="EMBL" id="MBT0654767.1"/>
    </source>
</evidence>
<name>A0ABS5SIN4_9BACT</name>
<proteinExistence type="inferred from homology"/>
<keyword evidence="4" id="KW-0547">Nucleotide-binding</keyword>
<dbReference type="Proteomes" id="UP000756860">
    <property type="component" value="Unassembled WGS sequence"/>
</dbReference>
<dbReference type="InterPro" id="IPR020591">
    <property type="entry name" value="Chromosome_initiator_DnaA-like"/>
</dbReference>
<dbReference type="SUPFAM" id="SSF52540">
    <property type="entry name" value="P-loop containing nucleoside triphosphate hydrolases"/>
    <property type="match status" value="1"/>
</dbReference>
<dbReference type="PRINTS" id="PR00051">
    <property type="entry name" value="DNAA"/>
</dbReference>
<reference evidence="4 5" key="1">
    <citation type="submission" date="2021-05" db="EMBL/GenBank/DDBJ databases">
        <title>The draft genome of Geobacter luticola JCM 17780.</title>
        <authorList>
            <person name="Xu Z."/>
            <person name="Masuda Y."/>
            <person name="Itoh H."/>
            <person name="Senoo K."/>
        </authorList>
    </citation>
    <scope>NUCLEOTIDE SEQUENCE [LARGE SCALE GENOMIC DNA]</scope>
    <source>
        <strain evidence="4 5">JCM 17780</strain>
    </source>
</reference>
<dbReference type="Gene3D" id="3.40.50.300">
    <property type="entry name" value="P-loop containing nucleotide triphosphate hydrolases"/>
    <property type="match status" value="1"/>
</dbReference>
<comment type="similarity">
    <text evidence="1">Belongs to the DnaA family.</text>
</comment>
<dbReference type="InterPro" id="IPR027417">
    <property type="entry name" value="P-loop_NTPase"/>
</dbReference>
<dbReference type="Pfam" id="PF22688">
    <property type="entry name" value="Hda_lid"/>
    <property type="match status" value="1"/>
</dbReference>
<evidence type="ECO:0000259" key="3">
    <source>
        <dbReference type="Pfam" id="PF22688"/>
    </source>
</evidence>
<keyword evidence="4" id="KW-0067">ATP-binding</keyword>
<feature type="domain" description="Chromosomal replication initiator protein DnaA ATPAse" evidence="2">
    <location>
        <begin position="11"/>
        <end position="166"/>
    </location>
</feature>
<dbReference type="PANTHER" id="PTHR30050:SF2">
    <property type="entry name" value="CHROMOSOMAL REPLICATION INITIATOR PROTEIN DNAA"/>
    <property type="match status" value="1"/>
</dbReference>
<dbReference type="GO" id="GO:0005524">
    <property type="term" value="F:ATP binding"/>
    <property type="evidence" value="ECO:0007669"/>
    <property type="project" value="UniProtKB-KW"/>
</dbReference>
<evidence type="ECO:0000259" key="2">
    <source>
        <dbReference type="Pfam" id="PF00308"/>
    </source>
</evidence>
<evidence type="ECO:0000313" key="5">
    <source>
        <dbReference type="Proteomes" id="UP000756860"/>
    </source>
</evidence>
<accession>A0ABS5SIN4</accession>
<keyword evidence="5" id="KW-1185">Reference proteome</keyword>
<dbReference type="Pfam" id="PF00308">
    <property type="entry name" value="Bac_DnaA"/>
    <property type="match status" value="1"/>
</dbReference>
<dbReference type="Gene3D" id="1.10.8.60">
    <property type="match status" value="1"/>
</dbReference>
<dbReference type="CDD" id="cd00009">
    <property type="entry name" value="AAA"/>
    <property type="match status" value="1"/>
</dbReference>
<gene>
    <name evidence="4" type="ORF">KI810_17070</name>
</gene>
<dbReference type="PANTHER" id="PTHR30050">
    <property type="entry name" value="CHROMOSOMAL REPLICATION INITIATOR PROTEIN DNAA"/>
    <property type="match status" value="1"/>
</dbReference>
<sequence>MQQVFDFPVTPRYRFDNFVVCGGNETAYRFARLLADPRGTENLLYIYGPPGSGKTHLLSALGECLTHQSSPFPYLSCRDIDTLYRGDYTAEATSRLAEHFLNAPALIIDDLHLLPDQPKLRVELWQLFNDFYTSGKKMALTGLYPPKELPHLDDHLVSRLLWGLVAKVDVSDDDSRRMIMKKLAEDRQVLLPADVIDYLLVNTRRDIPALVEALDRINRHALATQRKITVRQTREALALGG</sequence>
<dbReference type="InterPro" id="IPR055199">
    <property type="entry name" value="Hda_lid"/>
</dbReference>
<protein>
    <submittedName>
        <fullName evidence="4">ATP-binding protein</fullName>
    </submittedName>
</protein>
<dbReference type="InterPro" id="IPR013317">
    <property type="entry name" value="DnaA_dom"/>
</dbReference>
<keyword evidence="1" id="KW-0235">DNA replication</keyword>
<dbReference type="RefSeq" id="WP_214176776.1">
    <property type="nucleotide sequence ID" value="NZ_JAHCVK010000019.1"/>
</dbReference>
<organism evidence="4 5">
    <name type="scientific">Geomobilimonas luticola</name>
    <dbReference type="NCBI Taxonomy" id="1114878"/>
    <lineage>
        <taxon>Bacteria</taxon>
        <taxon>Pseudomonadati</taxon>
        <taxon>Thermodesulfobacteriota</taxon>
        <taxon>Desulfuromonadia</taxon>
        <taxon>Geobacterales</taxon>
        <taxon>Geobacteraceae</taxon>
        <taxon>Geomobilimonas</taxon>
    </lineage>
</organism>
<dbReference type="EMBL" id="JAHCVK010000019">
    <property type="protein sequence ID" value="MBT0654767.1"/>
    <property type="molecule type" value="Genomic_DNA"/>
</dbReference>